<dbReference type="InterPro" id="IPR008327">
    <property type="entry name" value="Sig_transdc_resp-reg_antiterm"/>
</dbReference>
<dbReference type="SUPFAM" id="SSF52172">
    <property type="entry name" value="CheY-like"/>
    <property type="match status" value="1"/>
</dbReference>
<dbReference type="EMBL" id="LAZR01001654">
    <property type="protein sequence ID" value="KKN41333.1"/>
    <property type="molecule type" value="Genomic_DNA"/>
</dbReference>
<reference evidence="2" key="1">
    <citation type="journal article" date="2015" name="Nature">
        <title>Complex archaea that bridge the gap between prokaryotes and eukaryotes.</title>
        <authorList>
            <person name="Spang A."/>
            <person name="Saw J.H."/>
            <person name="Jorgensen S.L."/>
            <person name="Zaremba-Niedzwiedzka K."/>
            <person name="Martijn J."/>
            <person name="Lind A.E."/>
            <person name="van Eijk R."/>
            <person name="Schleper C."/>
            <person name="Guy L."/>
            <person name="Ettema T.J."/>
        </authorList>
    </citation>
    <scope>NUCLEOTIDE SEQUENCE</scope>
</reference>
<evidence type="ECO:0000259" key="1">
    <source>
        <dbReference type="PROSITE" id="PS50921"/>
    </source>
</evidence>
<sequence>MFKAINTIVISDQPASTLLLKKVFESTEYKIIFESSILDKQLSGSWMIEPDLLIIINRQLGSGTLEQLKTIITHYPLPIVVFSNVDTNDAIHEAIETGISSYIVNGLDEKRIINILKTASIRFNHQQQLLKQLEDLKTSLAERKIIDRAKGLVMQQRQCSEDDAYKLLRTSAMKQNLKLATLSKTIIEAAVLFN</sequence>
<dbReference type="PROSITE" id="PS50921">
    <property type="entry name" value="ANTAR"/>
    <property type="match status" value="1"/>
</dbReference>
<dbReference type="InterPro" id="IPR005561">
    <property type="entry name" value="ANTAR"/>
</dbReference>
<dbReference type="AlphaFoldDB" id="A0A0F9TIS3"/>
<protein>
    <recommendedName>
        <fullName evidence="1">ANTAR domain-containing protein</fullName>
    </recommendedName>
</protein>
<dbReference type="Gene3D" id="3.40.50.2300">
    <property type="match status" value="1"/>
</dbReference>
<dbReference type="Pfam" id="PF03861">
    <property type="entry name" value="ANTAR"/>
    <property type="match status" value="1"/>
</dbReference>
<accession>A0A0F9TIS3</accession>
<dbReference type="Gene3D" id="1.10.10.10">
    <property type="entry name" value="Winged helix-like DNA-binding domain superfamily/Winged helix DNA-binding domain"/>
    <property type="match status" value="1"/>
</dbReference>
<comment type="caution">
    <text evidence="2">The sequence shown here is derived from an EMBL/GenBank/DDBJ whole genome shotgun (WGS) entry which is preliminary data.</text>
</comment>
<dbReference type="InterPro" id="IPR011006">
    <property type="entry name" value="CheY-like_superfamily"/>
</dbReference>
<dbReference type="GO" id="GO:0003723">
    <property type="term" value="F:RNA binding"/>
    <property type="evidence" value="ECO:0007669"/>
    <property type="project" value="InterPro"/>
</dbReference>
<organism evidence="2">
    <name type="scientific">marine sediment metagenome</name>
    <dbReference type="NCBI Taxonomy" id="412755"/>
    <lineage>
        <taxon>unclassified sequences</taxon>
        <taxon>metagenomes</taxon>
        <taxon>ecological metagenomes</taxon>
    </lineage>
</organism>
<evidence type="ECO:0000313" key="2">
    <source>
        <dbReference type="EMBL" id="KKN41333.1"/>
    </source>
</evidence>
<dbReference type="PIRSF" id="PIRSF036382">
    <property type="entry name" value="RR_antiterm"/>
    <property type="match status" value="1"/>
</dbReference>
<gene>
    <name evidence="2" type="ORF">LCGC14_0724500</name>
</gene>
<feature type="domain" description="ANTAR" evidence="1">
    <location>
        <begin position="126"/>
        <end position="187"/>
    </location>
</feature>
<dbReference type="SMART" id="SM01012">
    <property type="entry name" value="ANTAR"/>
    <property type="match status" value="1"/>
</dbReference>
<dbReference type="InterPro" id="IPR036388">
    <property type="entry name" value="WH-like_DNA-bd_sf"/>
</dbReference>
<name>A0A0F9TIS3_9ZZZZ</name>
<proteinExistence type="predicted"/>